<dbReference type="PANTHER" id="PTHR36891:SF1">
    <property type="entry name" value="OS01G0127400 PROTEIN"/>
    <property type="match status" value="1"/>
</dbReference>
<comment type="caution">
    <text evidence="1">The sequence shown here is derived from an EMBL/GenBank/DDBJ whole genome shotgun (WGS) entry which is preliminary data.</text>
</comment>
<evidence type="ECO:0000313" key="2">
    <source>
        <dbReference type="Proteomes" id="UP001301388"/>
    </source>
</evidence>
<accession>A0ABU5TKH7</accession>
<dbReference type="RefSeq" id="WP_323262235.1">
    <property type="nucleotide sequence ID" value="NZ_JAYGIE010000079.1"/>
</dbReference>
<sequence length="364" mass="38774">MSSNSKSLSQSFNVLLLVPTGINAAIGGYAGDALPVARAIASVADNLITHPNVLNGASLYWSMPNVLYTEGYAIDRMAKGDWGLRPVRANRIGVILDRGMESDLELRHRQAISAAQATLGLNITDVLVTDRDLGVELRSGDSGATWGTIANLDSLLRAAEKLIKVSQVEAIAVVARFPDDPDSKALQNYRQGKGVDALAGAEAVISHAIVREFAIPCAHAPALQPLPLDPSVSPRAAAEELGYTFLPCVLVGLSRAPRIMTSPNLFNADDITADRIDAIVTPYSACGGAGLLALNPLPHVQTIFVKENQTGLNVTPEMLGLRGIQVENYWEAIGVLIAMKAGINPRSLRNYPFSSDDSLNFSNL</sequence>
<evidence type="ECO:0000313" key="1">
    <source>
        <dbReference type="EMBL" id="MEA5478840.1"/>
    </source>
</evidence>
<dbReference type="PANTHER" id="PTHR36891">
    <property type="entry name" value="OS01G0127400 PROTEIN"/>
    <property type="match status" value="1"/>
</dbReference>
<proteinExistence type="predicted"/>
<keyword evidence="2" id="KW-1185">Reference proteome</keyword>
<name>A0ABU5TKH7_9CYAN</name>
<protein>
    <submittedName>
        <fullName evidence="1">DUF3326 domain-containing protein</fullName>
    </submittedName>
</protein>
<dbReference type="Pfam" id="PF11805">
    <property type="entry name" value="DUF3326"/>
    <property type="match status" value="1"/>
</dbReference>
<gene>
    <name evidence="1" type="ORF">VB774_14530</name>
</gene>
<dbReference type="InterPro" id="IPR021763">
    <property type="entry name" value="DUF3326"/>
</dbReference>
<organism evidence="1 2">
    <name type="scientific">Pseudanabaena galeata UHCC 0370</name>
    <dbReference type="NCBI Taxonomy" id="3110310"/>
    <lineage>
        <taxon>Bacteria</taxon>
        <taxon>Bacillati</taxon>
        <taxon>Cyanobacteriota</taxon>
        <taxon>Cyanophyceae</taxon>
        <taxon>Pseudanabaenales</taxon>
        <taxon>Pseudanabaenaceae</taxon>
        <taxon>Pseudanabaena</taxon>
    </lineage>
</organism>
<dbReference type="EMBL" id="JAYGIE010000079">
    <property type="protein sequence ID" value="MEA5478840.1"/>
    <property type="molecule type" value="Genomic_DNA"/>
</dbReference>
<dbReference type="Proteomes" id="UP001301388">
    <property type="component" value="Unassembled WGS sequence"/>
</dbReference>
<reference evidence="1 2" key="1">
    <citation type="submission" date="2023-12" db="EMBL/GenBank/DDBJ databases">
        <title>Baltic Sea Cyanobacteria.</title>
        <authorList>
            <person name="Delbaje E."/>
            <person name="Fewer D.P."/>
            <person name="Shishido T.K."/>
        </authorList>
    </citation>
    <scope>NUCLEOTIDE SEQUENCE [LARGE SCALE GENOMIC DNA]</scope>
    <source>
        <strain evidence="1 2">UHCC 0370</strain>
    </source>
</reference>